<feature type="transmembrane region" description="Helical" evidence="16">
    <location>
        <begin position="95"/>
        <end position="116"/>
    </location>
</feature>
<sequence length="602" mass="64980">MDDPAASKKQPASSSADSSAIYTTITTTPTANLSINVLGLALVCVTPMALGFVYGFDIGSTSFVLALLLKAGGADGGGGSEIVWWSHLTSLQQGLFVSALSLGALIGSHLMILEWCTKNIGRRLELQVAAALYLVGSMINIASGTLLQSSHNEFGFCALFLGRTLFGIGVGLVMHGAPAYLAEMCPPQIRGAVVSAKETVIVSGIVVGYAVGNWISASTSSSSSSSSSYSQQQEGHLASWTQIYVFKVVLLEVPFFLLTFCIPRSMRWLIYNGYRKEAEQSMRFLYKSSSNSSSTTTTNDSSNNNNKDDDISVAFDKLAKQIEETTEASSPSPSFSNEQANNMSNLLSKENRPALVASMGLIVFQQVSGQPSLLSYTTLLFEQAGWGGNASVLTSIFMMCMSTSTVLFVDKVGRKPLLKLCCCVMMGASLVLCICYWYMTTAAASNTAASNATLDNTVEMTELSSRFRWIVLIAVFLYIGGYQIGFGPLTWCIASEVFPLSIRGKAMALGVEVNYLLSFLVVFVLPILQTALGWAPIFAVFSCLSALGYWFVDHYVPETKGLTLEQIQKKLLPERMASINSLDHDHDDDDESPSETTRLIPT</sequence>
<comment type="catalytic activity">
    <reaction evidence="8">
        <text>D-galactose(in) = D-galactose(out)</text>
        <dbReference type="Rhea" id="RHEA:34915"/>
        <dbReference type="ChEBI" id="CHEBI:4139"/>
    </reaction>
    <physiologicalReaction direction="right-to-left" evidence="8">
        <dbReference type="Rhea" id="RHEA:34917"/>
    </physiologicalReaction>
</comment>
<evidence type="ECO:0000256" key="14">
    <source>
        <dbReference type="ARBA" id="ARBA00044780"/>
    </source>
</evidence>
<dbReference type="PROSITE" id="PS00217">
    <property type="entry name" value="SUGAR_TRANSPORT_2"/>
    <property type="match status" value="1"/>
</dbReference>
<feature type="transmembrane region" description="Helical" evidence="16">
    <location>
        <begin position="237"/>
        <end position="262"/>
    </location>
</feature>
<evidence type="ECO:0000256" key="12">
    <source>
        <dbReference type="ARBA" id="ARBA00044668"/>
    </source>
</evidence>
<feature type="transmembrane region" description="Helical" evidence="16">
    <location>
        <begin position="469"/>
        <end position="494"/>
    </location>
</feature>
<dbReference type="InterPro" id="IPR005829">
    <property type="entry name" value="Sugar_transporter_CS"/>
</dbReference>
<dbReference type="PRINTS" id="PR00171">
    <property type="entry name" value="SUGRTRNSPORT"/>
</dbReference>
<dbReference type="GO" id="GO:0022857">
    <property type="term" value="F:transmembrane transporter activity"/>
    <property type="evidence" value="ECO:0007669"/>
    <property type="project" value="InterPro"/>
</dbReference>
<evidence type="ECO:0000256" key="3">
    <source>
        <dbReference type="ARBA" id="ARBA00011738"/>
    </source>
</evidence>
<feature type="transmembrane region" description="Helical" evidence="16">
    <location>
        <begin position="194"/>
        <end position="217"/>
    </location>
</feature>
<comment type="caution">
    <text evidence="18">The sequence shown here is derived from an EMBL/GenBank/DDBJ whole genome shotgun (WGS) entry which is preliminary data.</text>
</comment>
<comment type="catalytic activity">
    <reaction evidence="11">
        <text>D-mannose(out) = D-mannose(in)</text>
        <dbReference type="Rhea" id="RHEA:78391"/>
        <dbReference type="ChEBI" id="CHEBI:4208"/>
    </reaction>
    <physiologicalReaction direction="left-to-right" evidence="11">
        <dbReference type="Rhea" id="RHEA:78392"/>
    </physiologicalReaction>
</comment>
<gene>
    <name evidence="18" type="ORF">CYCCA115_LOCUS1815</name>
</gene>
<dbReference type="PANTHER" id="PTHR48023">
    <property type="entry name" value="D-XYLOSE-PROTON SYMPORTER-LIKE 2"/>
    <property type="match status" value="1"/>
</dbReference>
<accession>A0AAD2CDQ2</accession>
<feature type="region of interest" description="Disordered" evidence="15">
    <location>
        <begin position="289"/>
        <end position="309"/>
    </location>
</feature>
<comment type="similarity">
    <text evidence="2">Belongs to the major facilitator superfamily. Sugar transporter (TC 2.A.1.1) family.</text>
</comment>
<comment type="subcellular location">
    <subcellularLocation>
        <location evidence="1">Membrane</location>
        <topology evidence="1">Multi-pass membrane protein</topology>
    </subcellularLocation>
</comment>
<comment type="catalytic activity">
    <reaction evidence="12">
        <text>D-glucosamine(out) = D-glucosamine(in)</text>
        <dbReference type="Rhea" id="RHEA:78423"/>
        <dbReference type="ChEBI" id="CHEBI:58723"/>
    </reaction>
    <physiologicalReaction direction="left-to-right" evidence="12">
        <dbReference type="Rhea" id="RHEA:78424"/>
    </physiologicalReaction>
</comment>
<name>A0AAD2CDQ2_9STRA</name>
<dbReference type="InterPro" id="IPR050820">
    <property type="entry name" value="MFS_Sugar_Transporter"/>
</dbReference>
<evidence type="ECO:0000256" key="9">
    <source>
        <dbReference type="ARBA" id="ARBA00044648"/>
    </source>
</evidence>
<comment type="catalytic activity">
    <reaction evidence="13">
        <text>D-fructose(out) = D-fructose(in)</text>
        <dbReference type="Rhea" id="RHEA:60372"/>
        <dbReference type="ChEBI" id="CHEBI:37721"/>
    </reaction>
    <physiologicalReaction direction="left-to-right" evidence="13">
        <dbReference type="Rhea" id="RHEA:60373"/>
    </physiologicalReaction>
</comment>
<feature type="transmembrane region" description="Helical" evidence="16">
    <location>
        <begin position="160"/>
        <end position="182"/>
    </location>
</feature>
<dbReference type="InterPro" id="IPR003663">
    <property type="entry name" value="Sugar/inositol_transpt"/>
</dbReference>
<evidence type="ECO:0000256" key="13">
    <source>
        <dbReference type="ARBA" id="ARBA00044710"/>
    </source>
</evidence>
<feature type="domain" description="Major facilitator superfamily (MFS) profile" evidence="17">
    <location>
        <begin position="43"/>
        <end position="560"/>
    </location>
</feature>
<proteinExistence type="inferred from homology"/>
<evidence type="ECO:0000256" key="16">
    <source>
        <dbReference type="SAM" id="Phobius"/>
    </source>
</evidence>
<dbReference type="InterPro" id="IPR036259">
    <property type="entry name" value="MFS_trans_sf"/>
</dbReference>
<evidence type="ECO:0000259" key="17">
    <source>
        <dbReference type="PROSITE" id="PS50850"/>
    </source>
</evidence>
<dbReference type="Gene3D" id="1.20.1250.20">
    <property type="entry name" value="MFS general substrate transporter like domains"/>
    <property type="match status" value="1"/>
</dbReference>
<evidence type="ECO:0000256" key="1">
    <source>
        <dbReference type="ARBA" id="ARBA00004141"/>
    </source>
</evidence>
<dbReference type="Pfam" id="PF00083">
    <property type="entry name" value="Sugar_tr"/>
    <property type="match status" value="1"/>
</dbReference>
<keyword evidence="5 16" id="KW-0812">Transmembrane</keyword>
<dbReference type="PROSITE" id="PS50850">
    <property type="entry name" value="MFS"/>
    <property type="match status" value="1"/>
</dbReference>
<evidence type="ECO:0000256" key="7">
    <source>
        <dbReference type="ARBA" id="ARBA00023136"/>
    </source>
</evidence>
<dbReference type="InterPro" id="IPR005828">
    <property type="entry name" value="MFS_sugar_transport-like"/>
</dbReference>
<feature type="transmembrane region" description="Helical" evidence="16">
    <location>
        <begin position="416"/>
        <end position="439"/>
    </location>
</feature>
<organism evidence="18 19">
    <name type="scientific">Cylindrotheca closterium</name>
    <dbReference type="NCBI Taxonomy" id="2856"/>
    <lineage>
        <taxon>Eukaryota</taxon>
        <taxon>Sar</taxon>
        <taxon>Stramenopiles</taxon>
        <taxon>Ochrophyta</taxon>
        <taxon>Bacillariophyta</taxon>
        <taxon>Bacillariophyceae</taxon>
        <taxon>Bacillariophycidae</taxon>
        <taxon>Bacillariales</taxon>
        <taxon>Bacillariaceae</taxon>
        <taxon>Cylindrotheca</taxon>
    </lineage>
</organism>
<feature type="transmembrane region" description="Helical" evidence="16">
    <location>
        <begin position="386"/>
        <end position="409"/>
    </location>
</feature>
<comment type="catalytic activity">
    <reaction evidence="10">
        <text>D-xylose(out) = D-xylose(in)</text>
        <dbReference type="Rhea" id="RHEA:78427"/>
        <dbReference type="ChEBI" id="CHEBI:53455"/>
    </reaction>
    <physiologicalReaction direction="left-to-right" evidence="10">
        <dbReference type="Rhea" id="RHEA:78428"/>
    </physiologicalReaction>
</comment>
<reference evidence="18" key="1">
    <citation type="submission" date="2023-08" db="EMBL/GenBank/DDBJ databases">
        <authorList>
            <person name="Audoor S."/>
            <person name="Bilcke G."/>
        </authorList>
    </citation>
    <scope>NUCLEOTIDE SEQUENCE</scope>
</reference>
<keyword evidence="7 16" id="KW-0472">Membrane</keyword>
<dbReference type="AlphaFoldDB" id="A0AAD2CDQ2"/>
<evidence type="ECO:0000256" key="5">
    <source>
        <dbReference type="ARBA" id="ARBA00022692"/>
    </source>
</evidence>
<evidence type="ECO:0000256" key="2">
    <source>
        <dbReference type="ARBA" id="ARBA00010992"/>
    </source>
</evidence>
<evidence type="ECO:0000256" key="6">
    <source>
        <dbReference type="ARBA" id="ARBA00022989"/>
    </source>
</evidence>
<dbReference type="PANTHER" id="PTHR48023:SF4">
    <property type="entry name" value="D-XYLOSE-PROTON SYMPORTER-LIKE 2"/>
    <property type="match status" value="1"/>
</dbReference>
<protein>
    <recommendedName>
        <fullName evidence="14">Hexose transporter 1</fullName>
    </recommendedName>
</protein>
<evidence type="ECO:0000256" key="8">
    <source>
        <dbReference type="ARBA" id="ARBA00044637"/>
    </source>
</evidence>
<feature type="region of interest" description="Disordered" evidence="15">
    <location>
        <begin position="581"/>
        <end position="602"/>
    </location>
</feature>
<evidence type="ECO:0000256" key="11">
    <source>
        <dbReference type="ARBA" id="ARBA00044662"/>
    </source>
</evidence>
<feature type="transmembrane region" description="Helical" evidence="16">
    <location>
        <begin position="534"/>
        <end position="552"/>
    </location>
</feature>
<evidence type="ECO:0000313" key="19">
    <source>
        <dbReference type="Proteomes" id="UP001295423"/>
    </source>
</evidence>
<dbReference type="Proteomes" id="UP001295423">
    <property type="component" value="Unassembled WGS sequence"/>
</dbReference>
<dbReference type="GO" id="GO:0016020">
    <property type="term" value="C:membrane"/>
    <property type="evidence" value="ECO:0007669"/>
    <property type="project" value="UniProtKB-SubCell"/>
</dbReference>
<keyword evidence="19" id="KW-1185">Reference proteome</keyword>
<dbReference type="SUPFAM" id="SSF103473">
    <property type="entry name" value="MFS general substrate transporter"/>
    <property type="match status" value="1"/>
</dbReference>
<evidence type="ECO:0000256" key="15">
    <source>
        <dbReference type="SAM" id="MobiDB-lite"/>
    </source>
</evidence>
<comment type="subunit">
    <text evidence="3">Homodimer.</text>
</comment>
<keyword evidence="6 16" id="KW-1133">Transmembrane helix</keyword>
<feature type="compositionally biased region" description="Low complexity" evidence="15">
    <location>
        <begin position="289"/>
        <end position="305"/>
    </location>
</feature>
<feature type="transmembrane region" description="Helical" evidence="16">
    <location>
        <begin position="37"/>
        <end position="56"/>
    </location>
</feature>
<dbReference type="InterPro" id="IPR020846">
    <property type="entry name" value="MFS_dom"/>
</dbReference>
<feature type="transmembrane region" description="Helical" evidence="16">
    <location>
        <begin position="128"/>
        <end position="148"/>
    </location>
</feature>
<comment type="catalytic activity">
    <reaction evidence="9">
        <text>D-glucose(out) = D-glucose(in)</text>
        <dbReference type="Rhea" id="RHEA:60376"/>
        <dbReference type="ChEBI" id="CHEBI:4167"/>
    </reaction>
    <physiologicalReaction direction="left-to-right" evidence="9">
        <dbReference type="Rhea" id="RHEA:60377"/>
    </physiologicalReaction>
</comment>
<dbReference type="EMBL" id="CAKOGP040000102">
    <property type="protein sequence ID" value="CAJ1929999.1"/>
    <property type="molecule type" value="Genomic_DNA"/>
</dbReference>
<keyword evidence="4" id="KW-0813">Transport</keyword>
<dbReference type="GO" id="GO:1904659">
    <property type="term" value="P:D-glucose transmembrane transport"/>
    <property type="evidence" value="ECO:0007669"/>
    <property type="project" value="TreeGrafter"/>
</dbReference>
<evidence type="ECO:0000256" key="4">
    <source>
        <dbReference type="ARBA" id="ARBA00022448"/>
    </source>
</evidence>
<evidence type="ECO:0000256" key="10">
    <source>
        <dbReference type="ARBA" id="ARBA00044656"/>
    </source>
</evidence>
<evidence type="ECO:0000313" key="18">
    <source>
        <dbReference type="EMBL" id="CAJ1929999.1"/>
    </source>
</evidence>
<feature type="transmembrane region" description="Helical" evidence="16">
    <location>
        <begin position="506"/>
        <end position="528"/>
    </location>
</feature>